<dbReference type="InParanoid" id="E9GZ83"/>
<dbReference type="AlphaFoldDB" id="E9GZ83"/>
<dbReference type="EMBL" id="GL732577">
    <property type="protein sequence ID" value="EFX75202.1"/>
    <property type="molecule type" value="Genomic_DNA"/>
</dbReference>
<evidence type="ECO:0000313" key="4">
    <source>
        <dbReference type="Proteomes" id="UP000000305"/>
    </source>
</evidence>
<feature type="compositionally biased region" description="Polar residues" evidence="1">
    <location>
        <begin position="81"/>
        <end position="95"/>
    </location>
</feature>
<protein>
    <recommendedName>
        <fullName evidence="2">Caspase family p20 domain-containing protein</fullName>
    </recommendedName>
</protein>
<dbReference type="HOGENOM" id="CLU_1231030_0_0_1"/>
<feature type="region of interest" description="Disordered" evidence="1">
    <location>
        <begin position="66"/>
        <end position="97"/>
    </location>
</feature>
<keyword evidence="4" id="KW-1185">Reference proteome</keyword>
<evidence type="ECO:0000313" key="3">
    <source>
        <dbReference type="EMBL" id="EFX75202.1"/>
    </source>
</evidence>
<dbReference type="GO" id="GO:0004197">
    <property type="term" value="F:cysteine-type endopeptidase activity"/>
    <property type="evidence" value="ECO:0007669"/>
    <property type="project" value="InterPro"/>
</dbReference>
<reference evidence="3 4" key="1">
    <citation type="journal article" date="2011" name="Science">
        <title>The ecoresponsive genome of Daphnia pulex.</title>
        <authorList>
            <person name="Colbourne J.K."/>
            <person name="Pfrender M.E."/>
            <person name="Gilbert D."/>
            <person name="Thomas W.K."/>
            <person name="Tucker A."/>
            <person name="Oakley T.H."/>
            <person name="Tokishita S."/>
            <person name="Aerts A."/>
            <person name="Arnold G.J."/>
            <person name="Basu M.K."/>
            <person name="Bauer D.J."/>
            <person name="Caceres C.E."/>
            <person name="Carmel L."/>
            <person name="Casola C."/>
            <person name="Choi J.H."/>
            <person name="Detter J.C."/>
            <person name="Dong Q."/>
            <person name="Dusheyko S."/>
            <person name="Eads B.D."/>
            <person name="Frohlich T."/>
            <person name="Geiler-Samerotte K.A."/>
            <person name="Gerlach D."/>
            <person name="Hatcher P."/>
            <person name="Jogdeo S."/>
            <person name="Krijgsveld J."/>
            <person name="Kriventseva E.V."/>
            <person name="Kultz D."/>
            <person name="Laforsch C."/>
            <person name="Lindquist E."/>
            <person name="Lopez J."/>
            <person name="Manak J.R."/>
            <person name="Muller J."/>
            <person name="Pangilinan J."/>
            <person name="Patwardhan R.P."/>
            <person name="Pitluck S."/>
            <person name="Pritham E.J."/>
            <person name="Rechtsteiner A."/>
            <person name="Rho M."/>
            <person name="Rogozin I.B."/>
            <person name="Sakarya O."/>
            <person name="Salamov A."/>
            <person name="Schaack S."/>
            <person name="Shapiro H."/>
            <person name="Shiga Y."/>
            <person name="Skalitzky C."/>
            <person name="Smith Z."/>
            <person name="Souvorov A."/>
            <person name="Sung W."/>
            <person name="Tang Z."/>
            <person name="Tsuchiya D."/>
            <person name="Tu H."/>
            <person name="Vos H."/>
            <person name="Wang M."/>
            <person name="Wolf Y.I."/>
            <person name="Yamagata H."/>
            <person name="Yamada T."/>
            <person name="Ye Y."/>
            <person name="Shaw J.R."/>
            <person name="Andrews J."/>
            <person name="Crease T.J."/>
            <person name="Tang H."/>
            <person name="Lucas S.M."/>
            <person name="Robertson H.M."/>
            <person name="Bork P."/>
            <person name="Koonin E.V."/>
            <person name="Zdobnov E.M."/>
            <person name="Grigoriev I.V."/>
            <person name="Lynch M."/>
            <person name="Boore J.L."/>
        </authorList>
    </citation>
    <scope>NUCLEOTIDE SEQUENCE [LARGE SCALE GENOMIC DNA]</scope>
</reference>
<dbReference type="Proteomes" id="UP000000305">
    <property type="component" value="Unassembled WGS sequence"/>
</dbReference>
<organism evidence="3 4">
    <name type="scientific">Daphnia pulex</name>
    <name type="common">Water flea</name>
    <dbReference type="NCBI Taxonomy" id="6669"/>
    <lineage>
        <taxon>Eukaryota</taxon>
        <taxon>Metazoa</taxon>
        <taxon>Ecdysozoa</taxon>
        <taxon>Arthropoda</taxon>
        <taxon>Crustacea</taxon>
        <taxon>Branchiopoda</taxon>
        <taxon>Diplostraca</taxon>
        <taxon>Cladocera</taxon>
        <taxon>Anomopoda</taxon>
        <taxon>Daphniidae</taxon>
        <taxon>Daphnia</taxon>
    </lineage>
</organism>
<dbReference type="KEGG" id="dpx:DAPPUDRAFT_250757"/>
<accession>E9GZ83</accession>
<sequence>MANIDWNETIIEEEEEEELDLLMSQVHDVDVSRLVEEEEEEENRQIPGFNDTPLWVRVQHRKPRKNFQSTGSFRKDPGKLNKTSDSGNNQRTTDNGLFEGLKCPEQLGKPKIFFTNICRAFDVPTDARSRSEEENEGKLKCWIRIIRNFRCLGHNTRKCSIQRSIKEEENYKTLILCTMMTLGNKQVPDNEFFRRQIEEEVAKRVARLDMSTYIRFLIECKDQNS</sequence>
<feature type="domain" description="Caspase family p20" evidence="2">
    <location>
        <begin position="97"/>
        <end position="122"/>
    </location>
</feature>
<proteinExistence type="predicted"/>
<dbReference type="GO" id="GO:0006508">
    <property type="term" value="P:proteolysis"/>
    <property type="evidence" value="ECO:0007669"/>
    <property type="project" value="InterPro"/>
</dbReference>
<dbReference type="InterPro" id="IPR001309">
    <property type="entry name" value="Pept_C14_p20"/>
</dbReference>
<dbReference type="PROSITE" id="PS50208">
    <property type="entry name" value="CASPASE_P20"/>
    <property type="match status" value="1"/>
</dbReference>
<evidence type="ECO:0000259" key="2">
    <source>
        <dbReference type="PROSITE" id="PS50208"/>
    </source>
</evidence>
<name>E9GZ83_DAPPU</name>
<gene>
    <name evidence="3" type="ORF">DAPPUDRAFT_250757</name>
</gene>
<evidence type="ECO:0000256" key="1">
    <source>
        <dbReference type="SAM" id="MobiDB-lite"/>
    </source>
</evidence>